<proteinExistence type="predicted"/>
<dbReference type="PANTHER" id="PTHR39336">
    <property type="entry name" value="PYRIDOXAMINE PHOSPHATE OXIDASE FAMILY PROTEIN (AFU_ORTHOLOGUE AFUA_6G11440)"/>
    <property type="match status" value="1"/>
</dbReference>
<reference evidence="3" key="1">
    <citation type="submission" date="2016-07" db="EMBL/GenBank/DDBJ databases">
        <authorList>
            <person name="Florea S."/>
            <person name="Webb J.S."/>
            <person name="Jaromczyk J."/>
            <person name="Schardl C.L."/>
        </authorList>
    </citation>
    <scope>NUCLEOTIDE SEQUENCE [LARGE SCALE GENOMIC DNA]</scope>
    <source>
        <strain evidence="3">MV-1</strain>
    </source>
</reference>
<dbReference type="Proteomes" id="UP000095347">
    <property type="component" value="Unassembled WGS sequence"/>
</dbReference>
<keyword evidence="3" id="KW-1185">Reference proteome</keyword>
<dbReference type="InterPro" id="IPR012349">
    <property type="entry name" value="Split_barrel_FMN-bd"/>
</dbReference>
<dbReference type="InterPro" id="IPR011576">
    <property type="entry name" value="Pyridox_Oxase_N"/>
</dbReference>
<accession>A0A1E5Q3P7</accession>
<dbReference type="PANTHER" id="PTHR39336:SF1">
    <property type="entry name" value="PYRIDOXAMINE PHOSPHATE OXIDASE FAMILY PROTEIN (AFU_ORTHOLOGUE AFUA_6G11440)"/>
    <property type="match status" value="1"/>
</dbReference>
<sequence length="185" mass="20660">MATFYDALTDSQQAWIVQQKIYFVASAPDAGRVNLSPKGMDSFTILGPNRVAYLDLTGSANETSAHLRQNGRITVMFCAFEGGPRIVRLFGQGRVVTRHDTDWPQFAPLFPDFPGTRQIIVINVDKTQDSCGMTVPLYRFEAQRNQLVDHWDKLGPDGVKDYWTKKNTVSMDGLEAVPLTDSDAD</sequence>
<evidence type="ECO:0000313" key="2">
    <source>
        <dbReference type="EMBL" id="OEJ64339.1"/>
    </source>
</evidence>
<comment type="caution">
    <text evidence="2">The sequence shown here is derived from an EMBL/GenBank/DDBJ whole genome shotgun (WGS) entry which is preliminary data.</text>
</comment>
<feature type="domain" description="Pyridoxamine 5'-phosphate oxidase N-terminal" evidence="1">
    <location>
        <begin position="8"/>
        <end position="127"/>
    </location>
</feature>
<evidence type="ECO:0000259" key="1">
    <source>
        <dbReference type="Pfam" id="PF01243"/>
    </source>
</evidence>
<protein>
    <submittedName>
        <fullName evidence="2">Pyridoxamine 5'-phosphate oxidase</fullName>
    </submittedName>
</protein>
<organism evidence="2 3">
    <name type="scientific">Magnetovibrio blakemorei</name>
    <dbReference type="NCBI Taxonomy" id="28181"/>
    <lineage>
        <taxon>Bacteria</taxon>
        <taxon>Pseudomonadati</taxon>
        <taxon>Pseudomonadota</taxon>
        <taxon>Alphaproteobacteria</taxon>
        <taxon>Rhodospirillales</taxon>
        <taxon>Magnetovibrionaceae</taxon>
        <taxon>Magnetovibrio</taxon>
    </lineage>
</organism>
<dbReference type="OrthoDB" id="115989at2"/>
<evidence type="ECO:0000313" key="3">
    <source>
        <dbReference type="Proteomes" id="UP000095347"/>
    </source>
</evidence>
<dbReference type="Pfam" id="PF01243">
    <property type="entry name" value="PNPOx_N"/>
    <property type="match status" value="1"/>
</dbReference>
<name>A0A1E5Q3P7_9PROT</name>
<dbReference type="Gene3D" id="2.30.110.10">
    <property type="entry name" value="Electron Transport, Fmn-binding Protein, Chain A"/>
    <property type="match status" value="1"/>
</dbReference>
<gene>
    <name evidence="2" type="ORF">BEN30_16820</name>
</gene>
<dbReference type="EMBL" id="MCGG01000072">
    <property type="protein sequence ID" value="OEJ64339.1"/>
    <property type="molecule type" value="Genomic_DNA"/>
</dbReference>
<dbReference type="AlphaFoldDB" id="A0A1E5Q3P7"/>
<dbReference type="RefSeq" id="WP_069959323.1">
    <property type="nucleotide sequence ID" value="NZ_MCGG01000072.1"/>
</dbReference>
<dbReference type="STRING" id="28181.BEN30_16820"/>
<dbReference type="SUPFAM" id="SSF50475">
    <property type="entry name" value="FMN-binding split barrel"/>
    <property type="match status" value="1"/>
</dbReference>